<keyword evidence="5 6" id="KW-0472">Membrane</keyword>
<dbReference type="InterPro" id="IPR018629">
    <property type="entry name" value="XK-rel"/>
</dbReference>
<comment type="similarity">
    <text evidence="2 6">Belongs to the XK family.</text>
</comment>
<organism evidence="8 9">
    <name type="scientific">Ditylenchus dipsaci</name>
    <dbReference type="NCBI Taxonomy" id="166011"/>
    <lineage>
        <taxon>Eukaryota</taxon>
        <taxon>Metazoa</taxon>
        <taxon>Ecdysozoa</taxon>
        <taxon>Nematoda</taxon>
        <taxon>Chromadorea</taxon>
        <taxon>Rhabditida</taxon>
        <taxon>Tylenchina</taxon>
        <taxon>Tylenchomorpha</taxon>
        <taxon>Sphaerularioidea</taxon>
        <taxon>Anguinidae</taxon>
        <taxon>Anguininae</taxon>
        <taxon>Ditylenchus</taxon>
    </lineage>
</organism>
<feature type="transmembrane region" description="Helical" evidence="6">
    <location>
        <begin position="33"/>
        <end position="55"/>
    </location>
</feature>
<keyword evidence="4 6" id="KW-1133">Transmembrane helix</keyword>
<comment type="caution">
    <text evidence="6">Lacks conserved residue(s) required for the propagation of feature annotation.</text>
</comment>
<evidence type="ECO:0000256" key="2">
    <source>
        <dbReference type="ARBA" id="ARBA00008789"/>
    </source>
</evidence>
<feature type="region of interest" description="Disordered" evidence="7">
    <location>
        <begin position="102"/>
        <end position="125"/>
    </location>
</feature>
<name>A0A915E489_9BILA</name>
<keyword evidence="8" id="KW-1185">Reference proteome</keyword>
<dbReference type="Proteomes" id="UP000887574">
    <property type="component" value="Unplaced"/>
</dbReference>
<evidence type="ECO:0000313" key="9">
    <source>
        <dbReference type="WBParaSite" id="jg26541"/>
    </source>
</evidence>
<sequence>MFQVIIQSTLLFNECWRLYKIEVDEGPQLAVDYYAYFQFVSVGISLISVSWSIFLHGRSLRFLSNNTANAIKFQNYFSKALQLIWRLCTVLSRPRSAAVNEKKKIEKAHKESNVVPEKDKTAKMK</sequence>
<proteinExistence type="inferred from homology"/>
<evidence type="ECO:0000313" key="8">
    <source>
        <dbReference type="Proteomes" id="UP000887574"/>
    </source>
</evidence>
<dbReference type="AlphaFoldDB" id="A0A915E489"/>
<evidence type="ECO:0000256" key="4">
    <source>
        <dbReference type="ARBA" id="ARBA00022989"/>
    </source>
</evidence>
<evidence type="ECO:0000256" key="1">
    <source>
        <dbReference type="ARBA" id="ARBA00004141"/>
    </source>
</evidence>
<evidence type="ECO:0000256" key="7">
    <source>
        <dbReference type="SAM" id="MobiDB-lite"/>
    </source>
</evidence>
<reference evidence="9" key="1">
    <citation type="submission" date="2022-11" db="UniProtKB">
        <authorList>
            <consortium name="WormBaseParasite"/>
        </authorList>
    </citation>
    <scope>IDENTIFICATION</scope>
</reference>
<accession>A0A915E489</accession>
<keyword evidence="3 6" id="KW-0812">Transmembrane</keyword>
<evidence type="ECO:0000256" key="3">
    <source>
        <dbReference type="ARBA" id="ARBA00022692"/>
    </source>
</evidence>
<evidence type="ECO:0000256" key="5">
    <source>
        <dbReference type="ARBA" id="ARBA00023136"/>
    </source>
</evidence>
<dbReference type="WBParaSite" id="jg26541">
    <property type="protein sequence ID" value="jg26541"/>
    <property type="gene ID" value="jg26541"/>
</dbReference>
<comment type="subcellular location">
    <subcellularLocation>
        <location evidence="1 6">Membrane</location>
        <topology evidence="1 6">Multi-pass membrane protein</topology>
    </subcellularLocation>
</comment>
<dbReference type="GO" id="GO:0005886">
    <property type="term" value="C:plasma membrane"/>
    <property type="evidence" value="ECO:0007669"/>
    <property type="project" value="UniProtKB-ARBA"/>
</dbReference>
<evidence type="ECO:0000256" key="6">
    <source>
        <dbReference type="RuleBase" id="RU910716"/>
    </source>
</evidence>
<protein>
    <recommendedName>
        <fullName evidence="6">XK-related protein</fullName>
    </recommendedName>
</protein>
<dbReference type="Pfam" id="PF09815">
    <property type="entry name" value="XK-related"/>
    <property type="match status" value="1"/>
</dbReference>